<evidence type="ECO:0000256" key="14">
    <source>
        <dbReference type="HAMAP-Rule" id="MF_00053"/>
    </source>
</evidence>
<evidence type="ECO:0000256" key="5">
    <source>
        <dbReference type="ARBA" id="ARBA00008378"/>
    </source>
</evidence>
<dbReference type="Pfam" id="PF01351">
    <property type="entry name" value="RNase_HII"/>
    <property type="match status" value="1"/>
</dbReference>
<evidence type="ECO:0000256" key="4">
    <source>
        <dbReference type="ARBA" id="ARBA00004496"/>
    </source>
</evidence>
<keyword evidence="12 14" id="KW-0378">Hydrolase</keyword>
<dbReference type="Pfam" id="PF11858">
    <property type="entry name" value="DUF3378"/>
    <property type="match status" value="1"/>
</dbReference>
<feature type="binding site" evidence="14 15">
    <location>
        <position position="95"/>
    </location>
    <ligand>
        <name>a divalent metal cation</name>
        <dbReference type="ChEBI" id="CHEBI:60240"/>
    </ligand>
</feature>
<dbReference type="EMBL" id="JXKQ01000011">
    <property type="protein sequence ID" value="OJG44315.1"/>
    <property type="molecule type" value="Genomic_DNA"/>
</dbReference>
<dbReference type="InterPro" id="IPR024567">
    <property type="entry name" value="RNase_HII/HIII_dom"/>
</dbReference>
<evidence type="ECO:0000313" key="18">
    <source>
        <dbReference type="Proteomes" id="UP000182077"/>
    </source>
</evidence>
<dbReference type="InterPro" id="IPR036397">
    <property type="entry name" value="RNaseH_sf"/>
</dbReference>
<dbReference type="FunFam" id="3.30.420.10:FF:000047">
    <property type="entry name" value="Ribonuclease HIII"/>
    <property type="match status" value="1"/>
</dbReference>
<protein>
    <recommendedName>
        <fullName evidence="7 14">Ribonuclease HIII</fullName>
        <shortName evidence="14">RNase HIII</shortName>
        <ecNumber evidence="6 14">3.1.26.4</ecNumber>
    </recommendedName>
</protein>
<dbReference type="InterPro" id="IPR012295">
    <property type="entry name" value="TBP_dom_sf"/>
</dbReference>
<evidence type="ECO:0000256" key="2">
    <source>
        <dbReference type="ARBA" id="ARBA00001946"/>
    </source>
</evidence>
<dbReference type="AlphaFoldDB" id="A0A1L8TJ04"/>
<dbReference type="GO" id="GO:0000287">
    <property type="term" value="F:magnesium ion binding"/>
    <property type="evidence" value="ECO:0007669"/>
    <property type="project" value="UniProtKB-UniRule"/>
</dbReference>
<dbReference type="InterPro" id="IPR004641">
    <property type="entry name" value="RNase_HIII"/>
</dbReference>
<dbReference type="CDD" id="cd14796">
    <property type="entry name" value="RNAse_HIII_N"/>
    <property type="match status" value="1"/>
</dbReference>
<evidence type="ECO:0000256" key="12">
    <source>
        <dbReference type="ARBA" id="ARBA00022801"/>
    </source>
</evidence>
<feature type="domain" description="RNase H type-2" evidence="16">
    <location>
        <begin position="88"/>
        <end position="302"/>
    </location>
</feature>
<dbReference type="CDD" id="cd06590">
    <property type="entry name" value="RNase_HII_bacteria_HIII_like"/>
    <property type="match status" value="1"/>
</dbReference>
<dbReference type="NCBIfam" id="TIGR00716">
    <property type="entry name" value="rnhC"/>
    <property type="match status" value="1"/>
</dbReference>
<gene>
    <name evidence="14" type="primary">rnhC</name>
    <name evidence="17" type="ORF">RV04_GL000509</name>
</gene>
<evidence type="ECO:0000259" key="16">
    <source>
        <dbReference type="PROSITE" id="PS51975"/>
    </source>
</evidence>
<accession>A0A1L8TJ04</accession>
<comment type="cofactor">
    <cofactor evidence="14 15">
        <name>Mn(2+)</name>
        <dbReference type="ChEBI" id="CHEBI:29035"/>
    </cofactor>
    <cofactor evidence="14 15">
        <name>Mg(2+)</name>
        <dbReference type="ChEBI" id="CHEBI:18420"/>
    </cofactor>
    <text evidence="14 15">Manganese or magnesium. Binds 1 divalent metal ion per monomer in the absence of substrate. May bind a second metal ion after substrate binding.</text>
</comment>
<feature type="binding site" evidence="14 15">
    <location>
        <position position="198"/>
    </location>
    <ligand>
        <name>a divalent metal cation</name>
        <dbReference type="ChEBI" id="CHEBI:60240"/>
    </ligand>
</feature>
<keyword evidence="18" id="KW-1185">Reference proteome</keyword>
<dbReference type="GO" id="GO:0003723">
    <property type="term" value="F:RNA binding"/>
    <property type="evidence" value="ECO:0007669"/>
    <property type="project" value="UniProtKB-UniRule"/>
</dbReference>
<dbReference type="Proteomes" id="UP000182077">
    <property type="component" value="Unassembled WGS sequence"/>
</dbReference>
<evidence type="ECO:0000256" key="15">
    <source>
        <dbReference type="PROSITE-ProRule" id="PRU01319"/>
    </source>
</evidence>
<evidence type="ECO:0000256" key="7">
    <source>
        <dbReference type="ARBA" id="ARBA00021407"/>
    </source>
</evidence>
<keyword evidence="8 14" id="KW-0963">Cytoplasm</keyword>
<comment type="similarity">
    <text evidence="5 14">Belongs to the RNase HII family. RnhC subfamily.</text>
</comment>
<keyword evidence="10 14" id="KW-0479">Metal-binding</keyword>
<keyword evidence="9 14" id="KW-0540">Nuclease</keyword>
<evidence type="ECO:0000256" key="9">
    <source>
        <dbReference type="ARBA" id="ARBA00022722"/>
    </source>
</evidence>
<comment type="function">
    <text evidence="3 14">Endonuclease that specifically degrades the RNA of RNA-DNA hybrids.</text>
</comment>
<evidence type="ECO:0000256" key="13">
    <source>
        <dbReference type="ARBA" id="ARBA00022842"/>
    </source>
</evidence>
<evidence type="ECO:0000256" key="10">
    <source>
        <dbReference type="ARBA" id="ARBA00022723"/>
    </source>
</evidence>
<dbReference type="PIRSF" id="PIRSF037748">
    <property type="entry name" value="RnhC"/>
    <property type="match status" value="1"/>
</dbReference>
<keyword evidence="13 14" id="KW-0460">Magnesium</keyword>
<dbReference type="PANTHER" id="PTHR10954:SF23">
    <property type="entry name" value="RIBONUCLEASE"/>
    <property type="match status" value="1"/>
</dbReference>
<dbReference type="InterPro" id="IPR001352">
    <property type="entry name" value="RNase_HII/HIII"/>
</dbReference>
<evidence type="ECO:0000256" key="11">
    <source>
        <dbReference type="ARBA" id="ARBA00022759"/>
    </source>
</evidence>
<dbReference type="GO" id="GO:0005737">
    <property type="term" value="C:cytoplasm"/>
    <property type="evidence" value="ECO:0007669"/>
    <property type="project" value="UniProtKB-SubCell"/>
</dbReference>
<comment type="catalytic activity">
    <reaction evidence="1 14 15">
        <text>Endonucleolytic cleavage to 5'-phosphomonoester.</text>
        <dbReference type="EC" id="3.1.26.4"/>
    </reaction>
</comment>
<dbReference type="SUPFAM" id="SSF53098">
    <property type="entry name" value="Ribonuclease H-like"/>
    <property type="match status" value="1"/>
</dbReference>
<evidence type="ECO:0000256" key="3">
    <source>
        <dbReference type="ARBA" id="ARBA00004065"/>
    </source>
</evidence>
<dbReference type="GO" id="GO:0004523">
    <property type="term" value="F:RNA-DNA hybrid ribonuclease activity"/>
    <property type="evidence" value="ECO:0007669"/>
    <property type="project" value="UniProtKB-UniRule"/>
</dbReference>
<evidence type="ECO:0000313" key="17">
    <source>
        <dbReference type="EMBL" id="OJG44315.1"/>
    </source>
</evidence>
<comment type="cofactor">
    <cofactor evidence="2">
        <name>Mg(2+)</name>
        <dbReference type="ChEBI" id="CHEBI:18420"/>
    </cofactor>
</comment>
<dbReference type="GO" id="GO:0043137">
    <property type="term" value="P:DNA replication, removal of RNA primer"/>
    <property type="evidence" value="ECO:0007669"/>
    <property type="project" value="TreeGrafter"/>
</dbReference>
<dbReference type="EC" id="3.1.26.4" evidence="6 14"/>
<keyword evidence="11 14" id="KW-0255">Endonuclease</keyword>
<comment type="caution">
    <text evidence="17">The sequence shown here is derived from an EMBL/GenBank/DDBJ whole genome shotgun (WGS) entry which is preliminary data.</text>
</comment>
<dbReference type="GO" id="GO:0006298">
    <property type="term" value="P:mismatch repair"/>
    <property type="evidence" value="ECO:0007669"/>
    <property type="project" value="TreeGrafter"/>
</dbReference>
<dbReference type="GO" id="GO:0032299">
    <property type="term" value="C:ribonuclease H2 complex"/>
    <property type="evidence" value="ECO:0007669"/>
    <property type="project" value="TreeGrafter"/>
</dbReference>
<reference evidence="17 18" key="1">
    <citation type="submission" date="2014-12" db="EMBL/GenBank/DDBJ databases">
        <title>Draft genome sequences of 29 type strains of Enterococci.</title>
        <authorList>
            <person name="Zhong Z."/>
            <person name="Sun Z."/>
            <person name="Liu W."/>
            <person name="Zhang W."/>
            <person name="Zhang H."/>
        </authorList>
    </citation>
    <scope>NUCLEOTIDE SEQUENCE [LARGE SCALE GENOMIC DNA]</scope>
    <source>
        <strain evidence="17 18">DSM 17122</strain>
    </source>
</reference>
<proteinExistence type="inferred from homology"/>
<dbReference type="RefSeq" id="WP_071858466.1">
    <property type="nucleotide sequence ID" value="NZ_JBHSHK010000007.1"/>
</dbReference>
<name>A0A1L8TJ04_9ENTE</name>
<feature type="binding site" evidence="14 15">
    <location>
        <position position="94"/>
    </location>
    <ligand>
        <name>a divalent metal cation</name>
        <dbReference type="ChEBI" id="CHEBI:60240"/>
    </ligand>
</feature>
<dbReference type="OrthoDB" id="9777935at2"/>
<dbReference type="InterPro" id="IPR012337">
    <property type="entry name" value="RNaseH-like_sf"/>
</dbReference>
<dbReference type="Gene3D" id="3.30.420.10">
    <property type="entry name" value="Ribonuclease H-like superfamily/Ribonuclease H"/>
    <property type="match status" value="1"/>
</dbReference>
<dbReference type="PROSITE" id="PS51975">
    <property type="entry name" value="RNASE_H_2"/>
    <property type="match status" value="1"/>
</dbReference>
<sequence length="302" mass="33039">MSSAVLKLSKTEIQKLKAYYTDYLSSKKVPYSEFSAKKNGTNITAYTSGKVLFQGNNAEQEAARWGNPAASSSKQAPTSSLPKNFASLAVLGSDEVGNGSYFGPLCVCAAFADKDHLATLKQLGIKDSKMLTDPQIRQMAVALKDLIPYRLLIVNPEKYNEIQPKYNAVRMKVALHNQAIRLLLADIAPTKPEAILIDQFTSEANYMKYVKQEAKAVNEKIYFITKGEQYHLSVAAASIISRASFLEELDQASLELGVKVPSGAGKPSDELAAQLLRKGGIDLLAKYAKLHFANTEKAKKLV</sequence>
<comment type="subcellular location">
    <subcellularLocation>
        <location evidence="4 14">Cytoplasm</location>
    </subcellularLocation>
</comment>
<dbReference type="Gene3D" id="3.30.310.10">
    <property type="entry name" value="TATA-Binding Protein"/>
    <property type="match status" value="1"/>
</dbReference>
<dbReference type="STRING" id="249189.RV04_GL000509"/>
<dbReference type="InterPro" id="IPR024568">
    <property type="entry name" value="RNase_HIII_N"/>
</dbReference>
<dbReference type="HAMAP" id="MF_00053">
    <property type="entry name" value="RNase_HIII"/>
    <property type="match status" value="1"/>
</dbReference>
<dbReference type="PANTHER" id="PTHR10954">
    <property type="entry name" value="RIBONUCLEASE H2 SUBUNIT A"/>
    <property type="match status" value="1"/>
</dbReference>
<evidence type="ECO:0000256" key="1">
    <source>
        <dbReference type="ARBA" id="ARBA00000077"/>
    </source>
</evidence>
<evidence type="ECO:0000256" key="6">
    <source>
        <dbReference type="ARBA" id="ARBA00012180"/>
    </source>
</evidence>
<evidence type="ECO:0000256" key="8">
    <source>
        <dbReference type="ARBA" id="ARBA00022490"/>
    </source>
</evidence>
<organism evidence="17 18">
    <name type="scientific">Enterococcus hermanniensis</name>
    <dbReference type="NCBI Taxonomy" id="249189"/>
    <lineage>
        <taxon>Bacteria</taxon>
        <taxon>Bacillati</taxon>
        <taxon>Bacillota</taxon>
        <taxon>Bacilli</taxon>
        <taxon>Lactobacillales</taxon>
        <taxon>Enterococcaceae</taxon>
        <taxon>Enterococcus</taxon>
    </lineage>
</organism>